<dbReference type="Proteomes" id="UP000091918">
    <property type="component" value="Unassembled WGS sequence"/>
</dbReference>
<evidence type="ECO:0000313" key="4">
    <source>
        <dbReference type="Proteomes" id="UP000091918"/>
    </source>
</evidence>
<sequence length="87" mass="9641">MATRSRTSHDSHQNPFKPAQASIFKGDDKGGTGDGCQGEETKPERERASTAEGRELTELDTEENCVDKENYYIPGTALLDLRNVQLQ</sequence>
<dbReference type="EMBL" id="LGUA01001168">
    <property type="protein sequence ID" value="OAX79081.1"/>
    <property type="molecule type" value="Genomic_DNA"/>
</dbReference>
<dbReference type="AlphaFoldDB" id="A0A1B7NQH6"/>
<feature type="region of interest" description="Disordered" evidence="1">
    <location>
        <begin position="1"/>
        <end position="54"/>
    </location>
</feature>
<name>A0A1B7NQH6_9EURO</name>
<protein>
    <submittedName>
        <fullName evidence="2">Uncharacterized protein</fullName>
    </submittedName>
</protein>
<feature type="compositionally biased region" description="Basic and acidic residues" evidence="1">
    <location>
        <begin position="39"/>
        <end position="54"/>
    </location>
</feature>
<evidence type="ECO:0000313" key="2">
    <source>
        <dbReference type="EMBL" id="OAX79081.1"/>
    </source>
</evidence>
<organism evidence="2 4">
    <name type="scientific">Emergomyces africanus</name>
    <dbReference type="NCBI Taxonomy" id="1955775"/>
    <lineage>
        <taxon>Eukaryota</taxon>
        <taxon>Fungi</taxon>
        <taxon>Dikarya</taxon>
        <taxon>Ascomycota</taxon>
        <taxon>Pezizomycotina</taxon>
        <taxon>Eurotiomycetes</taxon>
        <taxon>Eurotiomycetidae</taxon>
        <taxon>Onygenales</taxon>
        <taxon>Ajellomycetaceae</taxon>
        <taxon>Emergomyces</taxon>
    </lineage>
</organism>
<comment type="caution">
    <text evidence="2">The sequence shown here is derived from an EMBL/GenBank/DDBJ whole genome shotgun (WGS) entry which is preliminary data.</text>
</comment>
<gene>
    <name evidence="3" type="ORF">ACJ72_06154</name>
    <name evidence="2" type="ORF">ACJ72_06602</name>
</gene>
<dbReference type="EMBL" id="LGUA01000989">
    <property type="protein sequence ID" value="OAX79527.1"/>
    <property type="molecule type" value="Genomic_DNA"/>
</dbReference>
<reference evidence="2 4" key="1">
    <citation type="submission" date="2015-07" db="EMBL/GenBank/DDBJ databases">
        <title>Emmonsia species relationships and genome sequence.</title>
        <authorList>
            <person name="Cuomo C.A."/>
            <person name="Schwartz I.S."/>
            <person name="Kenyon C."/>
            <person name="de Hoog G.S."/>
            <person name="Govender N.P."/>
            <person name="Botha A."/>
            <person name="Moreno L."/>
            <person name="de Vries M."/>
            <person name="Munoz J.F."/>
            <person name="Stielow J.B."/>
        </authorList>
    </citation>
    <scope>NUCLEOTIDE SEQUENCE [LARGE SCALE GENOMIC DNA]</scope>
    <source>
        <strain evidence="2 4">CBS 136260</strain>
    </source>
</reference>
<evidence type="ECO:0000256" key="1">
    <source>
        <dbReference type="SAM" id="MobiDB-lite"/>
    </source>
</evidence>
<accession>A0A1B7NQH6</accession>
<keyword evidence="4" id="KW-1185">Reference proteome</keyword>
<proteinExistence type="predicted"/>
<evidence type="ECO:0000313" key="3">
    <source>
        <dbReference type="EMBL" id="OAX79527.1"/>
    </source>
</evidence>